<keyword evidence="1" id="KW-0732">Signal</keyword>
<name>A0ABN6LAE9_9BACT</name>
<accession>A0ABN6LAE9</accession>
<keyword evidence="3" id="KW-1185">Reference proteome</keyword>
<evidence type="ECO:0000313" key="3">
    <source>
        <dbReference type="Proteomes" id="UP001354989"/>
    </source>
</evidence>
<feature type="signal peptide" evidence="1">
    <location>
        <begin position="1"/>
        <end position="20"/>
    </location>
</feature>
<organism evidence="2 3">
    <name type="scientific">Persicobacter psychrovividus</name>
    <dbReference type="NCBI Taxonomy" id="387638"/>
    <lineage>
        <taxon>Bacteria</taxon>
        <taxon>Pseudomonadati</taxon>
        <taxon>Bacteroidota</taxon>
        <taxon>Cytophagia</taxon>
        <taxon>Cytophagales</taxon>
        <taxon>Persicobacteraceae</taxon>
        <taxon>Persicobacter</taxon>
    </lineage>
</organism>
<evidence type="ECO:0000313" key="2">
    <source>
        <dbReference type="EMBL" id="BDC99975.1"/>
    </source>
</evidence>
<evidence type="ECO:0000256" key="1">
    <source>
        <dbReference type="SAM" id="SignalP"/>
    </source>
</evidence>
<dbReference type="EMBL" id="AP025292">
    <property type="protein sequence ID" value="BDC99975.1"/>
    <property type="molecule type" value="Genomic_DNA"/>
</dbReference>
<protein>
    <submittedName>
        <fullName evidence="2">Uncharacterized protein</fullName>
    </submittedName>
</protein>
<proteinExistence type="predicted"/>
<dbReference type="Proteomes" id="UP001354989">
    <property type="component" value="Chromosome"/>
</dbReference>
<sequence>MKTLLLLLLIIGSLSSQAFAQIPIQHSQSKAQVIISQDGQTLTVDMTNRSCGAHTTIDLSKGDELGYKTRVVRYFGGLLKQDTYPLKNLVIITAEKEEELLFNRSNINLLVHSLIDLQ</sequence>
<reference evidence="2 3" key="1">
    <citation type="submission" date="2021-12" db="EMBL/GenBank/DDBJ databases">
        <title>Genome sequencing of bacteria with rrn-lacking chromosome and rrn-plasmid.</title>
        <authorList>
            <person name="Anda M."/>
            <person name="Iwasaki W."/>
        </authorList>
    </citation>
    <scope>NUCLEOTIDE SEQUENCE [LARGE SCALE GENOMIC DNA]</scope>
    <source>
        <strain evidence="2 3">NBRC 101262</strain>
    </source>
</reference>
<gene>
    <name evidence="2" type="ORF">PEPS_22560</name>
</gene>
<dbReference type="RefSeq" id="WP_332920110.1">
    <property type="nucleotide sequence ID" value="NZ_AP025292.1"/>
</dbReference>
<feature type="chain" id="PRO_5045828458" evidence="1">
    <location>
        <begin position="21"/>
        <end position="118"/>
    </location>
</feature>